<dbReference type="GO" id="GO:0016787">
    <property type="term" value="F:hydrolase activity"/>
    <property type="evidence" value="ECO:0007669"/>
    <property type="project" value="UniProtKB-KW"/>
</dbReference>
<proteinExistence type="inferred from homology"/>
<keyword evidence="8" id="KW-1185">Reference proteome</keyword>
<dbReference type="GO" id="GO:0004519">
    <property type="term" value="F:endonuclease activity"/>
    <property type="evidence" value="ECO:0007669"/>
    <property type="project" value="UniProtKB-KW"/>
</dbReference>
<comment type="similarity">
    <text evidence="6">Belongs to the vsr family.</text>
</comment>
<dbReference type="EMBL" id="JAFBCY010000002">
    <property type="protein sequence ID" value="MBM7851215.1"/>
    <property type="molecule type" value="Genomic_DNA"/>
</dbReference>
<reference evidence="7 8" key="1">
    <citation type="submission" date="2021-01" db="EMBL/GenBank/DDBJ databases">
        <title>Genomic Encyclopedia of Type Strains, Phase IV (KMG-IV): sequencing the most valuable type-strain genomes for metagenomic binning, comparative biology and taxonomic classification.</title>
        <authorList>
            <person name="Goeker M."/>
        </authorList>
    </citation>
    <scope>NUCLEOTIDE SEQUENCE [LARGE SCALE GENOMIC DNA]</scope>
    <source>
        <strain evidence="7 8">DSM 6130</strain>
    </source>
</reference>
<keyword evidence="5 6" id="KW-0234">DNA repair</keyword>
<name>A0ABS2T786_9HYPH</name>
<protein>
    <recommendedName>
        <fullName evidence="6">Very short patch repair endonuclease</fullName>
        <ecNumber evidence="6">3.1.-.-</ecNumber>
    </recommendedName>
</protein>
<organism evidence="7 8">
    <name type="scientific">Methylopila capsulata</name>
    <dbReference type="NCBI Taxonomy" id="61654"/>
    <lineage>
        <taxon>Bacteria</taxon>
        <taxon>Pseudomonadati</taxon>
        <taxon>Pseudomonadota</taxon>
        <taxon>Alphaproteobacteria</taxon>
        <taxon>Hyphomicrobiales</taxon>
        <taxon>Methylopilaceae</taxon>
        <taxon>Methylopila</taxon>
    </lineage>
</organism>
<dbReference type="InterPro" id="IPR004603">
    <property type="entry name" value="DNA_mismatch_endonuc_vsr"/>
</dbReference>
<dbReference type="NCBIfam" id="TIGR00632">
    <property type="entry name" value="vsr"/>
    <property type="match status" value="1"/>
</dbReference>
<dbReference type="RefSeq" id="WP_204949619.1">
    <property type="nucleotide sequence ID" value="NZ_BSFF01000001.1"/>
</dbReference>
<dbReference type="SUPFAM" id="SSF52980">
    <property type="entry name" value="Restriction endonuclease-like"/>
    <property type="match status" value="1"/>
</dbReference>
<dbReference type="Gene3D" id="3.40.960.10">
    <property type="entry name" value="VSR Endonuclease"/>
    <property type="match status" value="1"/>
</dbReference>
<evidence type="ECO:0000256" key="5">
    <source>
        <dbReference type="ARBA" id="ARBA00023204"/>
    </source>
</evidence>
<accession>A0ABS2T786</accession>
<keyword evidence="2 6" id="KW-0255">Endonuclease</keyword>
<evidence type="ECO:0000256" key="6">
    <source>
        <dbReference type="PIRNR" id="PIRNR018267"/>
    </source>
</evidence>
<dbReference type="CDD" id="cd00221">
    <property type="entry name" value="Vsr"/>
    <property type="match status" value="1"/>
</dbReference>
<keyword evidence="3 6" id="KW-0227">DNA damage</keyword>
<dbReference type="Proteomes" id="UP000758856">
    <property type="component" value="Unassembled WGS sequence"/>
</dbReference>
<dbReference type="PIRSF" id="PIRSF018267">
    <property type="entry name" value="VSR_endonuc"/>
    <property type="match status" value="1"/>
</dbReference>
<evidence type="ECO:0000256" key="2">
    <source>
        <dbReference type="ARBA" id="ARBA00022759"/>
    </source>
</evidence>
<evidence type="ECO:0000256" key="4">
    <source>
        <dbReference type="ARBA" id="ARBA00022801"/>
    </source>
</evidence>
<dbReference type="Pfam" id="PF03852">
    <property type="entry name" value="Vsr"/>
    <property type="match status" value="1"/>
</dbReference>
<gene>
    <name evidence="7" type="ORF">JOD31_001440</name>
</gene>
<keyword evidence="1 6" id="KW-0540">Nuclease</keyword>
<comment type="function">
    <text evidence="6">May nick specific sequences that contain T:G mispairs resulting from m5C-deamination.</text>
</comment>
<dbReference type="EC" id="3.1.-.-" evidence="6"/>
<evidence type="ECO:0000313" key="8">
    <source>
        <dbReference type="Proteomes" id="UP000758856"/>
    </source>
</evidence>
<keyword evidence="4 6" id="KW-0378">Hydrolase</keyword>
<dbReference type="InterPro" id="IPR011335">
    <property type="entry name" value="Restrct_endonuc-II-like"/>
</dbReference>
<comment type="caution">
    <text evidence="7">The sequence shown here is derived from an EMBL/GenBank/DDBJ whole genome shotgun (WGS) entry which is preliminary data.</text>
</comment>
<evidence type="ECO:0000256" key="3">
    <source>
        <dbReference type="ARBA" id="ARBA00022763"/>
    </source>
</evidence>
<evidence type="ECO:0000313" key="7">
    <source>
        <dbReference type="EMBL" id="MBM7851215.1"/>
    </source>
</evidence>
<evidence type="ECO:0000256" key="1">
    <source>
        <dbReference type="ARBA" id="ARBA00022722"/>
    </source>
</evidence>
<sequence>MSRSPAPPQTPEARSAVMRAVKSRDTKPEMQVRRAAHALGYRFRLHRKDLPGSPDLVFPSRKKVIFVHGCFWHGHNCPRGSRMPKTNAEYWQAKIARNVARDWRTLAELGALGWEALTIWECELKDPSGLADRLRSFLCV</sequence>